<reference evidence="1 2" key="1">
    <citation type="submission" date="2016-11" db="EMBL/GenBank/DDBJ databases">
        <authorList>
            <person name="Jaros S."/>
            <person name="Januszkiewicz K."/>
            <person name="Wedrychowicz H."/>
        </authorList>
    </citation>
    <scope>NUCLEOTIDE SEQUENCE [LARGE SCALE GENOMIC DNA]</scope>
    <source>
        <strain evidence="1 2">DSM 19022</strain>
    </source>
</reference>
<protein>
    <submittedName>
        <fullName evidence="1">Uncharacterized protein</fullName>
    </submittedName>
</protein>
<evidence type="ECO:0000313" key="1">
    <source>
        <dbReference type="EMBL" id="SHJ28549.1"/>
    </source>
</evidence>
<dbReference type="Proteomes" id="UP000184442">
    <property type="component" value="Unassembled WGS sequence"/>
</dbReference>
<dbReference type="OrthoDB" id="3193440at2"/>
<evidence type="ECO:0000313" key="2">
    <source>
        <dbReference type="Proteomes" id="UP000184442"/>
    </source>
</evidence>
<proteinExistence type="predicted"/>
<gene>
    <name evidence="1" type="ORF">SAMN02745176_03053</name>
</gene>
<name>A0A1M6I253_9FIRM</name>
<organism evidence="1 2">
    <name type="scientific">Lutispora thermophila DSM 19022</name>
    <dbReference type="NCBI Taxonomy" id="1122184"/>
    <lineage>
        <taxon>Bacteria</taxon>
        <taxon>Bacillati</taxon>
        <taxon>Bacillota</taxon>
        <taxon>Clostridia</taxon>
        <taxon>Lutisporales</taxon>
        <taxon>Lutisporaceae</taxon>
        <taxon>Lutispora</taxon>
    </lineage>
</organism>
<sequence>MEKHTKTGIKLPKNTDSVILSIYAERKNGKILDVYLDNIKLWLSDEFSPYIEEVTITEIEDMYGNVVPLKKDEGTDSYLDNWINPSDRISGTIKFNEPVEIMDGSYLKLNAQNVIDSMINVYISPGLSDTHNFSIIGAHKLKGEDNYLKLYYESDGTGPFNKYVRDKAENNAVYFEKPNIDKYRIRVDNASPMIITPQNRYESYEYGRTSVDIVVREESRGVEQSPVILTYYWTYVDNGGNTVEVPAKTMMISNTAVKDDVYTTYTAKIDIPHGSNIPPYQKFTLVVDVTDEARYGNDRKYFKVNQKDESPPAITWDKSIYNRGTENEIAVDISEEDGILFTKSGTVSFSVDDQDSGIEEVRYSWTREPYREGDSMNKVALPAGDGKYYVEGTSTDTPLEGIYYLNIMAINGTDTHGVSSKPFYFDNEGPRGFVSLTEEIGHGIDTLHYSIYDKDLQNKFLYTILKRNDDYWDFEPVTEPDISEGIKDNGMWRVMEIDITDGTTGSARITDMLNKIEGSGFYKVVARFYDGYYNWSGDEYYIVYDFDPPTIEVVELGEPEVFKKRHEVSLDFWPEYVFPGVVIQIEDTSYVNLWDENFFSVKWVNVETGEEIPAEVSTMQGWVIIGGNDSLSGRYYIRVYAKDHLENSMNEMVFMDGKPVEFCFDNSPPTVDVEYDKAFSTNIMKFAYSDLEEKYTDIAAFRYGITSSPEEIPFEWTDIDAAFSEGEVTSEVMEGTWYLHIYLEDTLGNEQTISFSEQFIIDMTKPEGSISFTSGYTNKLDTALKLEIEELKTTDNKTFKTILSEYMAMLEDEAIGEIPASQWKNITFEIGNVKISYTVTNNGTKSTMIGTRILLDMMLGDNDGCSISLDGNTNISYETKVEGSNIPMYWRCTDSVDKPKIVSYGFLKGWGNKEPDSMIIAHWSSLSSTKWDYEINPQRNIGSSLNDFKTADSAAALYWGPKELETGKVLHFETYYGLGNISDSVSGDTFSVNVMAPSKLDINGGIYENNPFDILMEQDNSLGNSADLAGINAELILPAGLELAEGEVSSYYLYNIPVGQKAAVAWKVKALNTQNLKVLQYMIRIRSFDNEIKSIKKFIIIPGFENNDPDIGYTDIVPRNLYYEDEESVIHLVGYRFERLKDKTSYKMSLLNANIGTATYIAEYDIAVINDNQIRIKLPNGLKHGNYKLSINHRDDMLDYTLGQYITVTTDAKHKSRNYGIMAIKEENAGGKKVHKAVLYENESQLSAADKNSAVLIIRGKIRSISDTSFDVYGDGIAINNGILYKGYGDSPLSVVKNGDSFRIMGNGELYMKSALDGSWEAFSKGIMPVRK</sequence>
<dbReference type="EMBL" id="FQZS01000026">
    <property type="protein sequence ID" value="SHJ28549.1"/>
    <property type="molecule type" value="Genomic_DNA"/>
</dbReference>
<accession>A0A1M6I253</accession>
<dbReference type="STRING" id="1122184.SAMN02745176_03053"/>
<dbReference type="RefSeq" id="WP_073027197.1">
    <property type="nucleotide sequence ID" value="NZ_FQZS01000026.1"/>
</dbReference>
<keyword evidence="2" id="KW-1185">Reference proteome</keyword>